<evidence type="ECO:0000259" key="1">
    <source>
        <dbReference type="Pfam" id="PF24764"/>
    </source>
</evidence>
<evidence type="ECO:0000313" key="3">
    <source>
        <dbReference type="Proteomes" id="UP001465976"/>
    </source>
</evidence>
<organism evidence="2 3">
    <name type="scientific">Marasmius crinis-equi</name>
    <dbReference type="NCBI Taxonomy" id="585013"/>
    <lineage>
        <taxon>Eukaryota</taxon>
        <taxon>Fungi</taxon>
        <taxon>Dikarya</taxon>
        <taxon>Basidiomycota</taxon>
        <taxon>Agaricomycotina</taxon>
        <taxon>Agaricomycetes</taxon>
        <taxon>Agaricomycetidae</taxon>
        <taxon>Agaricales</taxon>
        <taxon>Marasmiineae</taxon>
        <taxon>Marasmiaceae</taxon>
        <taxon>Marasmius</taxon>
    </lineage>
</organism>
<keyword evidence="3" id="KW-1185">Reference proteome</keyword>
<gene>
    <name evidence="2" type="ORF">V5O48_018875</name>
</gene>
<feature type="domain" description="Integrase core" evidence="1">
    <location>
        <begin position="247"/>
        <end position="354"/>
    </location>
</feature>
<dbReference type="PANTHER" id="PTHR46791:SF5">
    <property type="entry name" value="CLR5 DOMAIN-CONTAINING PROTEIN-RELATED"/>
    <property type="match status" value="1"/>
</dbReference>
<accession>A0ABR3EK25</accession>
<dbReference type="Pfam" id="PF24764">
    <property type="entry name" value="rva_4"/>
    <property type="match status" value="1"/>
</dbReference>
<name>A0ABR3EK25_9AGAR</name>
<comment type="caution">
    <text evidence="2">The sequence shown here is derived from an EMBL/GenBank/DDBJ whole genome shotgun (WGS) entry which is preliminary data.</text>
</comment>
<dbReference type="EMBL" id="JBAHYK010003799">
    <property type="protein sequence ID" value="KAL0563200.1"/>
    <property type="molecule type" value="Genomic_DNA"/>
</dbReference>
<sequence length="526" mass="59802">MTFPNLPPFPCSSDSAIQSWSPSIYSAHSKLKSLHASATRILALEEADPLCLQVHFENLCNSISILEALDHYKEEEHLDEAWIIEVVQLIFDTIDQLVAAKKISMDREQSHIHYSQPVQKFKTGQPGQPRLAIDPNFLEEAMAPKLSLKVVDVAKSLGVSTNTVKSRLREAGIKYKYTPLTNKDLDAITREYTRTKVRSGIRYLVSHICSAYNMRVQLSHIYDSVKRVDGLQIVVDASSTPIARKPYHVTRPDALWHIDAHCKLILWGFIIHGIVNEYSHTIVGIDTADNNRATTVLDLELKAEEDYGRPSRIHGDRGKEKKGVALWIIARNGVNQGSFIWGSKIMGRSWYPVFSALLFLNAIKEDCQSFQGDWNSHPISGHGHDKSPEQMRFMGQLKEKTYIYEDDCKGLTPQEIQDGYGIDGDPREAPDIFVGAGYDTEEEQKDLSLFRNEDQHSDFLEEDEWEGDDWEDMQTEIDDNFIDPAKPPKVRNPFLGDKQLEALFWSTLGEVVDGGAFARRIWDKRR</sequence>
<dbReference type="Proteomes" id="UP001465976">
    <property type="component" value="Unassembled WGS sequence"/>
</dbReference>
<proteinExistence type="predicted"/>
<evidence type="ECO:0000313" key="2">
    <source>
        <dbReference type="EMBL" id="KAL0563200.1"/>
    </source>
</evidence>
<dbReference type="InterPro" id="IPR058913">
    <property type="entry name" value="Integrase_dom_put"/>
</dbReference>
<protein>
    <recommendedName>
        <fullName evidence="1">Integrase core domain-containing protein</fullName>
    </recommendedName>
</protein>
<reference evidence="2 3" key="1">
    <citation type="submission" date="2024-02" db="EMBL/GenBank/DDBJ databases">
        <title>A draft genome for the cacao thread blight pathogen Marasmius crinis-equi.</title>
        <authorList>
            <person name="Cohen S.P."/>
            <person name="Baruah I.K."/>
            <person name="Amoako-Attah I."/>
            <person name="Bukari Y."/>
            <person name="Meinhardt L.W."/>
            <person name="Bailey B.A."/>
        </authorList>
    </citation>
    <scope>NUCLEOTIDE SEQUENCE [LARGE SCALE GENOMIC DNA]</scope>
    <source>
        <strain evidence="2 3">GH-76</strain>
    </source>
</reference>
<dbReference type="PANTHER" id="PTHR46791">
    <property type="entry name" value="EXPRESSED PROTEIN"/>
    <property type="match status" value="1"/>
</dbReference>